<evidence type="ECO:0000256" key="6">
    <source>
        <dbReference type="ARBA" id="ARBA00022670"/>
    </source>
</evidence>
<dbReference type="PANTHER" id="PTHR22939:SF130">
    <property type="entry name" value="PERIPLASMIC SERINE ENDOPROTEASE DEGP-LIKE-RELATED"/>
    <property type="match status" value="1"/>
</dbReference>
<dbReference type="PROSITE" id="PS50106">
    <property type="entry name" value="PDZ"/>
    <property type="match status" value="2"/>
</dbReference>
<reference evidence="17" key="1">
    <citation type="journal article" date="2019" name="Int. J. Syst. Evol. Microbiol.">
        <title>The Global Catalogue of Microorganisms (GCM) 10K type strain sequencing project: providing services to taxonomists for standard genome sequencing and annotation.</title>
        <authorList>
            <consortium name="The Broad Institute Genomics Platform"/>
            <consortium name="The Broad Institute Genome Sequencing Center for Infectious Disease"/>
            <person name="Wu L."/>
            <person name="Ma J."/>
        </authorList>
    </citation>
    <scope>NUCLEOTIDE SEQUENCE [LARGE SCALE GENOMIC DNA]</scope>
    <source>
        <strain evidence="17">CCUG 55609</strain>
    </source>
</reference>
<proteinExistence type="inferred from homology"/>
<evidence type="ECO:0000256" key="13">
    <source>
        <dbReference type="ARBA" id="ARBA00032850"/>
    </source>
</evidence>
<dbReference type="Pfam" id="PF13365">
    <property type="entry name" value="Trypsin_2"/>
    <property type="match status" value="1"/>
</dbReference>
<feature type="compositionally biased region" description="Low complexity" evidence="14">
    <location>
        <begin position="411"/>
        <end position="421"/>
    </location>
</feature>
<sequence length="520" mass="54625">MFTQNSLRPSLKTVLKTSTVAGLAAVMLATGIPARIAQSFAEPVKVTAPQVASFGDVVDAVSPAVVSVRVQSDVKPVENDGNFTFDFGGRGFDQLPDDHPLKRFFREFGGQDGGQSAPRQFGEKDGGKRKGHLRPTSQGSGFFISEDGYIVTNNHVVDDGAAFTVIMHDGTELDAKLVGKDSRTDLAVLKVDNKENRKFTYVSFADDSKVRVGDWVVAVGNPFGLGGTVTAGIISARGRNIGSGPYDDYLQIDAAVNRGNSGGPAFNLDGQVVGINTAIFSPSGGNVGIAFAIPASVAKDVVAELMKDGKVERGWLGVQIQPVTKDIAESLGLADAQGALVVEPQSGSPGEKAGIKKGDVITALDGDTVKDSRDLAKRVAVIKPGTTVDLSVWRNGKSETVKVEIGRLESDQQASASEQQANPDQQQSSEQELADLGISVSPADDGNGVMVAAVDPDSDASDRGLKAGDRITTVNNQEVKSAEDITKVIDQARKDGRSKALFQVDTDNGSRFLALPIGQG</sequence>
<keyword evidence="6" id="KW-0645">Protease</keyword>
<comment type="subcellular location">
    <subcellularLocation>
        <location evidence="2">Periplasm</location>
    </subcellularLocation>
</comment>
<evidence type="ECO:0000313" key="17">
    <source>
        <dbReference type="Proteomes" id="UP001597173"/>
    </source>
</evidence>
<dbReference type="Gene3D" id="2.30.42.10">
    <property type="match status" value="2"/>
</dbReference>
<comment type="similarity">
    <text evidence="3">Belongs to the peptidase S1C family.</text>
</comment>
<dbReference type="InterPro" id="IPR009003">
    <property type="entry name" value="Peptidase_S1_PA"/>
</dbReference>
<accession>A0ABW3YUN1</accession>
<evidence type="ECO:0000256" key="5">
    <source>
        <dbReference type="ARBA" id="ARBA00013958"/>
    </source>
</evidence>
<dbReference type="EMBL" id="JBHTNF010000002">
    <property type="protein sequence ID" value="MFD1327632.1"/>
    <property type="molecule type" value="Genomic_DNA"/>
</dbReference>
<dbReference type="CDD" id="cd23084">
    <property type="entry name" value="cpPDZ2_DegP-like"/>
    <property type="match status" value="1"/>
</dbReference>
<evidence type="ECO:0000256" key="1">
    <source>
        <dbReference type="ARBA" id="ARBA00001772"/>
    </source>
</evidence>
<evidence type="ECO:0000256" key="14">
    <source>
        <dbReference type="SAM" id="MobiDB-lite"/>
    </source>
</evidence>
<organism evidence="16 17">
    <name type="scientific">Mycoplana ramosa</name>
    <name type="common">Mycoplana bullata</name>
    <dbReference type="NCBI Taxonomy" id="40837"/>
    <lineage>
        <taxon>Bacteria</taxon>
        <taxon>Pseudomonadati</taxon>
        <taxon>Pseudomonadota</taxon>
        <taxon>Alphaproteobacteria</taxon>
        <taxon>Hyphomicrobiales</taxon>
        <taxon>Rhizobiaceae</taxon>
        <taxon>Mycoplana</taxon>
    </lineage>
</organism>
<dbReference type="RefSeq" id="WP_374835553.1">
    <property type="nucleotide sequence ID" value="NZ_JBHEEW010000001.1"/>
</dbReference>
<dbReference type="CDD" id="cd10839">
    <property type="entry name" value="cpPDZ1_DegP-like"/>
    <property type="match status" value="1"/>
</dbReference>
<dbReference type="SUPFAM" id="SSF50494">
    <property type="entry name" value="Trypsin-like serine proteases"/>
    <property type="match status" value="1"/>
</dbReference>
<dbReference type="InterPro" id="IPR001940">
    <property type="entry name" value="Peptidase_S1C"/>
</dbReference>
<evidence type="ECO:0000256" key="9">
    <source>
        <dbReference type="ARBA" id="ARBA00022764"/>
    </source>
</evidence>
<keyword evidence="12" id="KW-0346">Stress response</keyword>
<evidence type="ECO:0000256" key="4">
    <source>
        <dbReference type="ARBA" id="ARBA00013035"/>
    </source>
</evidence>
<feature type="domain" description="PDZ" evidence="15">
    <location>
        <begin position="426"/>
        <end position="481"/>
    </location>
</feature>
<dbReference type="Pfam" id="PF13180">
    <property type="entry name" value="PDZ_2"/>
    <property type="match status" value="2"/>
</dbReference>
<dbReference type="InterPro" id="IPR036034">
    <property type="entry name" value="PDZ_sf"/>
</dbReference>
<dbReference type="PRINTS" id="PR00834">
    <property type="entry name" value="PROTEASES2C"/>
</dbReference>
<evidence type="ECO:0000256" key="11">
    <source>
        <dbReference type="ARBA" id="ARBA00022825"/>
    </source>
</evidence>
<dbReference type="Gene3D" id="2.40.10.120">
    <property type="match status" value="1"/>
</dbReference>
<evidence type="ECO:0000259" key="15">
    <source>
        <dbReference type="PROSITE" id="PS50106"/>
    </source>
</evidence>
<evidence type="ECO:0000256" key="2">
    <source>
        <dbReference type="ARBA" id="ARBA00004418"/>
    </source>
</evidence>
<dbReference type="NCBIfam" id="TIGR02037">
    <property type="entry name" value="degP_htrA_DO"/>
    <property type="match status" value="1"/>
</dbReference>
<comment type="caution">
    <text evidence="16">The sequence shown here is derived from an EMBL/GenBank/DDBJ whole genome shotgun (WGS) entry which is preliminary data.</text>
</comment>
<evidence type="ECO:0000256" key="8">
    <source>
        <dbReference type="ARBA" id="ARBA00022737"/>
    </source>
</evidence>
<evidence type="ECO:0000313" key="16">
    <source>
        <dbReference type="EMBL" id="MFD1327632.1"/>
    </source>
</evidence>
<keyword evidence="17" id="KW-1185">Reference proteome</keyword>
<dbReference type="InterPro" id="IPR011782">
    <property type="entry name" value="Pept_S1C_Do"/>
</dbReference>
<evidence type="ECO:0000256" key="3">
    <source>
        <dbReference type="ARBA" id="ARBA00010541"/>
    </source>
</evidence>
<dbReference type="SMART" id="SM00228">
    <property type="entry name" value="PDZ"/>
    <property type="match status" value="2"/>
</dbReference>
<feature type="region of interest" description="Disordered" evidence="14">
    <location>
        <begin position="410"/>
        <end position="432"/>
    </location>
</feature>
<gene>
    <name evidence="16" type="ORF">ACFQ33_06965</name>
</gene>
<dbReference type="Proteomes" id="UP001597173">
    <property type="component" value="Unassembled WGS sequence"/>
</dbReference>
<dbReference type="SUPFAM" id="SSF50156">
    <property type="entry name" value="PDZ domain-like"/>
    <property type="match status" value="2"/>
</dbReference>
<comment type="catalytic activity">
    <reaction evidence="1">
        <text>Acts on substrates that are at least partially unfolded. The cleavage site P1 residue is normally between a pair of hydrophobic residues, such as Val-|-Val.</text>
        <dbReference type="EC" id="3.4.21.107"/>
    </reaction>
</comment>
<keyword evidence="11" id="KW-0720">Serine protease</keyword>
<evidence type="ECO:0000256" key="10">
    <source>
        <dbReference type="ARBA" id="ARBA00022801"/>
    </source>
</evidence>
<keyword evidence="10 16" id="KW-0378">Hydrolase</keyword>
<dbReference type="InterPro" id="IPR001478">
    <property type="entry name" value="PDZ"/>
</dbReference>
<dbReference type="PANTHER" id="PTHR22939">
    <property type="entry name" value="SERINE PROTEASE FAMILY S1C HTRA-RELATED"/>
    <property type="match status" value="1"/>
</dbReference>
<dbReference type="GO" id="GO:0016787">
    <property type="term" value="F:hydrolase activity"/>
    <property type="evidence" value="ECO:0007669"/>
    <property type="project" value="UniProtKB-KW"/>
</dbReference>
<keyword evidence="9" id="KW-0574">Periplasm</keyword>
<evidence type="ECO:0000256" key="12">
    <source>
        <dbReference type="ARBA" id="ARBA00023016"/>
    </source>
</evidence>
<feature type="region of interest" description="Disordered" evidence="14">
    <location>
        <begin position="108"/>
        <end position="139"/>
    </location>
</feature>
<dbReference type="EC" id="3.4.21.107" evidence="4"/>
<keyword evidence="7" id="KW-0732">Signal</keyword>
<name>A0ABW3YUN1_MYCRA</name>
<protein>
    <recommendedName>
        <fullName evidence="5">Probable periplasmic serine endoprotease DegP-like</fullName>
        <ecNumber evidence="4">3.4.21.107</ecNumber>
    </recommendedName>
    <alternativeName>
        <fullName evidence="13">Protease Do</fullName>
    </alternativeName>
</protein>
<keyword evidence="8" id="KW-0677">Repeat</keyword>
<feature type="compositionally biased region" description="Polar residues" evidence="14">
    <location>
        <begin position="422"/>
        <end position="431"/>
    </location>
</feature>
<feature type="domain" description="PDZ" evidence="15">
    <location>
        <begin position="302"/>
        <end position="396"/>
    </location>
</feature>
<evidence type="ECO:0000256" key="7">
    <source>
        <dbReference type="ARBA" id="ARBA00022729"/>
    </source>
</evidence>